<evidence type="ECO:0000313" key="2">
    <source>
        <dbReference type="Proteomes" id="UP000318017"/>
    </source>
</evidence>
<dbReference type="KEGG" id="ahel:Q31a_33900"/>
<sequence>MHQRQNPCTQAVWCLYWLDVQLKVRRNDNTVLLKGAEKNDYKCVMWPAGELVNCVVVARCTKQGVHQARRAPSKACTKQGCRRVRVQKGCR</sequence>
<protein>
    <submittedName>
        <fullName evidence="1">Uncharacterized protein</fullName>
    </submittedName>
</protein>
<dbReference type="EMBL" id="CP036298">
    <property type="protein sequence ID" value="QDV25068.1"/>
    <property type="molecule type" value="Genomic_DNA"/>
</dbReference>
<gene>
    <name evidence="1" type="ORF">Q31a_33900</name>
</gene>
<keyword evidence="2" id="KW-1185">Reference proteome</keyword>
<accession>A0A518G8Z2</accession>
<dbReference type="Proteomes" id="UP000318017">
    <property type="component" value="Chromosome"/>
</dbReference>
<evidence type="ECO:0000313" key="1">
    <source>
        <dbReference type="EMBL" id="QDV25068.1"/>
    </source>
</evidence>
<reference evidence="1 2" key="1">
    <citation type="submission" date="2019-02" db="EMBL/GenBank/DDBJ databases">
        <title>Deep-cultivation of Planctomycetes and their phenomic and genomic characterization uncovers novel biology.</title>
        <authorList>
            <person name="Wiegand S."/>
            <person name="Jogler M."/>
            <person name="Boedeker C."/>
            <person name="Pinto D."/>
            <person name="Vollmers J."/>
            <person name="Rivas-Marin E."/>
            <person name="Kohn T."/>
            <person name="Peeters S.H."/>
            <person name="Heuer A."/>
            <person name="Rast P."/>
            <person name="Oberbeckmann S."/>
            <person name="Bunk B."/>
            <person name="Jeske O."/>
            <person name="Meyerdierks A."/>
            <person name="Storesund J.E."/>
            <person name="Kallscheuer N."/>
            <person name="Luecker S."/>
            <person name="Lage O.M."/>
            <person name="Pohl T."/>
            <person name="Merkel B.J."/>
            <person name="Hornburger P."/>
            <person name="Mueller R.-W."/>
            <person name="Bruemmer F."/>
            <person name="Labrenz M."/>
            <person name="Spormann A.M."/>
            <person name="Op den Camp H."/>
            <person name="Overmann J."/>
            <person name="Amann R."/>
            <person name="Jetten M.S.M."/>
            <person name="Mascher T."/>
            <person name="Medema M.H."/>
            <person name="Devos D.P."/>
            <person name="Kaster A.-K."/>
            <person name="Ovreas L."/>
            <person name="Rohde M."/>
            <person name="Galperin M.Y."/>
            <person name="Jogler C."/>
        </authorList>
    </citation>
    <scope>NUCLEOTIDE SEQUENCE [LARGE SCALE GENOMIC DNA]</scope>
    <source>
        <strain evidence="1 2">Q31a</strain>
    </source>
</reference>
<dbReference type="AlphaFoldDB" id="A0A518G8Z2"/>
<proteinExistence type="predicted"/>
<organism evidence="1 2">
    <name type="scientific">Aureliella helgolandensis</name>
    <dbReference type="NCBI Taxonomy" id="2527968"/>
    <lineage>
        <taxon>Bacteria</taxon>
        <taxon>Pseudomonadati</taxon>
        <taxon>Planctomycetota</taxon>
        <taxon>Planctomycetia</taxon>
        <taxon>Pirellulales</taxon>
        <taxon>Pirellulaceae</taxon>
        <taxon>Aureliella</taxon>
    </lineage>
</organism>
<name>A0A518G8Z2_9BACT</name>